<evidence type="ECO:0000313" key="2">
    <source>
        <dbReference type="EMBL" id="VDM02377.1"/>
    </source>
</evidence>
<dbReference type="Proteomes" id="UP000275846">
    <property type="component" value="Unassembled WGS sequence"/>
</dbReference>
<accession>A0A3P7DBR4</accession>
<dbReference type="OrthoDB" id="6244967at2759"/>
<keyword evidence="1" id="KW-0472">Membrane</keyword>
<evidence type="ECO:0000313" key="3">
    <source>
        <dbReference type="Proteomes" id="UP000275846"/>
    </source>
</evidence>
<reference evidence="2 3" key="1">
    <citation type="submission" date="2018-11" db="EMBL/GenBank/DDBJ databases">
        <authorList>
            <consortium name="Pathogen Informatics"/>
        </authorList>
    </citation>
    <scope>NUCLEOTIDE SEQUENCE [LARGE SCALE GENOMIC DNA]</scope>
    <source>
        <strain evidence="2 3">NST_G2</strain>
    </source>
</reference>
<keyword evidence="3" id="KW-1185">Reference proteome</keyword>
<organism evidence="2 3">
    <name type="scientific">Schistocephalus solidus</name>
    <name type="common">Tapeworm</name>
    <dbReference type="NCBI Taxonomy" id="70667"/>
    <lineage>
        <taxon>Eukaryota</taxon>
        <taxon>Metazoa</taxon>
        <taxon>Spiralia</taxon>
        <taxon>Lophotrochozoa</taxon>
        <taxon>Platyhelminthes</taxon>
        <taxon>Cestoda</taxon>
        <taxon>Eucestoda</taxon>
        <taxon>Diphyllobothriidea</taxon>
        <taxon>Diphyllobothriidae</taxon>
        <taxon>Schistocephalus</taxon>
    </lineage>
</organism>
<evidence type="ECO:0008006" key="4">
    <source>
        <dbReference type="Google" id="ProtNLM"/>
    </source>
</evidence>
<keyword evidence="1" id="KW-0812">Transmembrane</keyword>
<proteinExistence type="predicted"/>
<keyword evidence="1" id="KW-1133">Transmembrane helix</keyword>
<dbReference type="EMBL" id="UYSU01040534">
    <property type="protein sequence ID" value="VDM02377.1"/>
    <property type="molecule type" value="Genomic_DNA"/>
</dbReference>
<name>A0A3P7DBR4_SCHSO</name>
<protein>
    <recommendedName>
        <fullName evidence="4">Ig-like domain-containing protein</fullName>
    </recommendedName>
</protein>
<feature type="transmembrane region" description="Helical" evidence="1">
    <location>
        <begin position="703"/>
        <end position="729"/>
    </location>
</feature>
<evidence type="ECO:0000256" key="1">
    <source>
        <dbReference type="SAM" id="Phobius"/>
    </source>
</evidence>
<sequence>MDASHNSFRSIYILRIGPALSLTFSCFSNYRVGLLRSIQFCCERDGLTPPTCHDLVATASPRRGGLSICPDLPDTLLYSYQLTTGAVLNLTFNPAFQRKSGYNYAISCRLSDANSFLESAPLLLRDAGHFVNHLLPPTTNSTEVLVVNATDPPHLFTCGDFFTADWPAWMTTLWVRLAPFRWGFCWVGEGGITIAACASVALPVLPRDGALLTPEGHLVLFKVEPNSAVVCLSTGTGRALRVFAAETRGSVIWRGLGTPVRPREPISEDIAALSPLSPTQMEYFLLDGGPPPAAPAADFYLLFLYRLARGKPKYTWLHDGRVLQFTQPQEAFAYPLFFRSPSSSVCCLSGVQTVAGSYQLIVSSFVNGRRDPVGSLNFTALVRVLRPARLSCTPSSLASPLLLAEGFPFEVRCEVTPVSEDLQISAELQSMLTGQRTSLDFWHDPSVRTFVVQTAEKKENTRVVVFHKRECLFADGDFRFLLWARNLWGTQYADIVARVFPLPAVTLAPRAVFCSTLCDPSVIEISFKDRLPAVWRDNYAIYPSLSWLLVGRRNQTDVSSDPDLRQFFHVDYDNGSSLRLLPDPAAFNASDLGSLLLAKGLGDPNATTFYLQLRIQLFWDPSEDSGSKRLVVYDTATARIDPALRVLLTFGEKSVDQGFSRDIRYTVQSHPSSPNPSAKEKLLQPTTLYQVLFFLAAEEVSSWLLGTIIGALCLFLILLLGLLLLGLLLRRRQSLRGPRADFPDLSPRPEISYPLERPETIFDSIVVLSYNCAVERYAALEM</sequence>
<dbReference type="AlphaFoldDB" id="A0A3P7DBR4"/>
<dbReference type="STRING" id="70667.A0A3P7DBR4"/>
<gene>
    <name evidence="2" type="ORF">SSLN_LOCUS15991</name>
</gene>